<gene>
    <name evidence="2" type="ORF">CCMP2556_LOCUS51384</name>
</gene>
<sequence>MSTFLESTEALKTRCLEVHLTEAEIQALIDNNLTSLARLAFVLGPPETTATDDQIRGLFGDSVTPNIGTIASTKRLIFEAQTMVVGELKNKIQKKEEILPTTMAVAERDTRITAQRKRLGGLLFKGAEENAHASYDLVLQMLEKDALLYLGPEKFQTRRFELQQKKTIQRAVVGQRAFRRRALAFDLVGACEYNVMNQYQSELVQHLQESAPPGYNEVTVQQVLRADRAAFLLLAERLTTLKPKPDGTKPLEEALPTVLSHPSVSFHLLPLAKQPDRPPKDSKWLKRSQTSLATQESPNKFLKVKGKGKGKGKGKRDKGRGPNVPKDLIGKALETSDGDRICWPFNMSSGCKDAAVGNACSRGLHVCAEPGCGKAHSLLQHK</sequence>
<dbReference type="EMBL" id="CAXAMN010027413">
    <property type="protein sequence ID" value="CAK9110570.1"/>
    <property type="molecule type" value="Genomic_DNA"/>
</dbReference>
<feature type="compositionally biased region" description="Basic and acidic residues" evidence="1">
    <location>
        <begin position="274"/>
        <end position="284"/>
    </location>
</feature>
<reference evidence="2 3" key="1">
    <citation type="submission" date="2024-02" db="EMBL/GenBank/DDBJ databases">
        <authorList>
            <person name="Chen Y."/>
            <person name="Shah S."/>
            <person name="Dougan E. K."/>
            <person name="Thang M."/>
            <person name="Chan C."/>
        </authorList>
    </citation>
    <scope>NUCLEOTIDE SEQUENCE [LARGE SCALE GENOMIC DNA]</scope>
</reference>
<feature type="region of interest" description="Disordered" evidence="1">
    <location>
        <begin position="271"/>
        <end position="330"/>
    </location>
</feature>
<evidence type="ECO:0000256" key="1">
    <source>
        <dbReference type="SAM" id="MobiDB-lite"/>
    </source>
</evidence>
<keyword evidence="3" id="KW-1185">Reference proteome</keyword>
<proteinExistence type="predicted"/>
<dbReference type="Proteomes" id="UP001642484">
    <property type="component" value="Unassembled WGS sequence"/>
</dbReference>
<accession>A0ABP0SE97</accession>
<feature type="compositionally biased region" description="Polar residues" evidence="1">
    <location>
        <begin position="287"/>
        <end position="298"/>
    </location>
</feature>
<feature type="compositionally biased region" description="Basic residues" evidence="1">
    <location>
        <begin position="302"/>
        <end position="318"/>
    </location>
</feature>
<name>A0ABP0SE97_9DINO</name>
<evidence type="ECO:0000313" key="3">
    <source>
        <dbReference type="Proteomes" id="UP001642484"/>
    </source>
</evidence>
<protein>
    <submittedName>
        <fullName evidence="2">Uncharacterized protein</fullName>
    </submittedName>
</protein>
<comment type="caution">
    <text evidence="2">The sequence shown here is derived from an EMBL/GenBank/DDBJ whole genome shotgun (WGS) entry which is preliminary data.</text>
</comment>
<evidence type="ECO:0000313" key="2">
    <source>
        <dbReference type="EMBL" id="CAK9110570.1"/>
    </source>
</evidence>
<organism evidence="2 3">
    <name type="scientific">Durusdinium trenchii</name>
    <dbReference type="NCBI Taxonomy" id="1381693"/>
    <lineage>
        <taxon>Eukaryota</taxon>
        <taxon>Sar</taxon>
        <taxon>Alveolata</taxon>
        <taxon>Dinophyceae</taxon>
        <taxon>Suessiales</taxon>
        <taxon>Symbiodiniaceae</taxon>
        <taxon>Durusdinium</taxon>
    </lineage>
</organism>